<proteinExistence type="predicted"/>
<evidence type="ECO:0000313" key="2">
    <source>
        <dbReference type="Proteomes" id="UP000313359"/>
    </source>
</evidence>
<dbReference type="Proteomes" id="UP000313359">
    <property type="component" value="Unassembled WGS sequence"/>
</dbReference>
<accession>A0A5C2SA50</accession>
<keyword evidence="2" id="KW-1185">Reference proteome</keyword>
<protein>
    <submittedName>
        <fullName evidence="1">Uncharacterized protein</fullName>
    </submittedName>
</protein>
<sequence length="141" mass="15883">MLGLDTNAGLLVAGAPFTHLSRNQMSARDEPHHRRRSSDSPYRFHRNWHVARATYVRRVLAESSRVCFLLHFLHRAHNASWSLMHSALYSTMPAAELFFRLTGLPEDIMEMPLGHAIFLVFSSPSGISVVCRVTVSVLRGA</sequence>
<dbReference type="AlphaFoldDB" id="A0A5C2SA50"/>
<reference evidence="1" key="1">
    <citation type="journal article" date="2018" name="Genome Biol. Evol.">
        <title>Genomics and development of Lentinus tigrinus, a white-rot wood-decaying mushroom with dimorphic fruiting bodies.</title>
        <authorList>
            <person name="Wu B."/>
            <person name="Xu Z."/>
            <person name="Knudson A."/>
            <person name="Carlson A."/>
            <person name="Chen N."/>
            <person name="Kovaka S."/>
            <person name="LaButti K."/>
            <person name="Lipzen A."/>
            <person name="Pennachio C."/>
            <person name="Riley R."/>
            <person name="Schakwitz W."/>
            <person name="Umezawa K."/>
            <person name="Ohm R.A."/>
            <person name="Grigoriev I.V."/>
            <person name="Nagy L.G."/>
            <person name="Gibbons J."/>
            <person name="Hibbett D."/>
        </authorList>
    </citation>
    <scope>NUCLEOTIDE SEQUENCE [LARGE SCALE GENOMIC DNA]</scope>
    <source>
        <strain evidence="1">ALCF2SS1-6</strain>
    </source>
</reference>
<gene>
    <name evidence="1" type="ORF">L227DRAFT_600812</name>
</gene>
<dbReference type="EMBL" id="ML122265">
    <property type="protein sequence ID" value="RPD60590.1"/>
    <property type="molecule type" value="Genomic_DNA"/>
</dbReference>
<organism evidence="1 2">
    <name type="scientific">Lentinus tigrinus ALCF2SS1-6</name>
    <dbReference type="NCBI Taxonomy" id="1328759"/>
    <lineage>
        <taxon>Eukaryota</taxon>
        <taxon>Fungi</taxon>
        <taxon>Dikarya</taxon>
        <taxon>Basidiomycota</taxon>
        <taxon>Agaricomycotina</taxon>
        <taxon>Agaricomycetes</taxon>
        <taxon>Polyporales</taxon>
        <taxon>Polyporaceae</taxon>
        <taxon>Lentinus</taxon>
    </lineage>
</organism>
<name>A0A5C2SA50_9APHY</name>
<evidence type="ECO:0000313" key="1">
    <source>
        <dbReference type="EMBL" id="RPD60590.1"/>
    </source>
</evidence>